<evidence type="ECO:0000313" key="5">
    <source>
        <dbReference type="Proteomes" id="UP000663855"/>
    </source>
</evidence>
<dbReference type="InterPro" id="IPR004000">
    <property type="entry name" value="Actin"/>
</dbReference>
<comment type="caution">
    <text evidence="3">The sequence shown here is derived from an EMBL/GenBank/DDBJ whole genome shotgun (WGS) entry which is preliminary data.</text>
</comment>
<evidence type="ECO:0000256" key="1">
    <source>
        <dbReference type="ARBA" id="ARBA00003520"/>
    </source>
</evidence>
<protein>
    <recommendedName>
        <fullName evidence="6">Actin-related protein 10</fullName>
    </recommendedName>
</protein>
<accession>A0A815ILC5</accession>
<dbReference type="SMART" id="SM00268">
    <property type="entry name" value="ACTIN"/>
    <property type="match status" value="1"/>
</dbReference>
<gene>
    <name evidence="3" type="ORF">CJN711_LOCUS20390</name>
    <name evidence="4" type="ORF">KQP761_LOCUS14050</name>
</gene>
<evidence type="ECO:0000313" key="3">
    <source>
        <dbReference type="EMBL" id="CAF1369984.1"/>
    </source>
</evidence>
<sequence>MTSLIDSLAASEIKVIIIDIGQAYTKCGFAGDSSPRHIIPTTVTIDGETKHVFENNSDFMIVHDDRLSEFIRSVYYTRGRRAVIVESVITPTRIRHLIANILLKQLEALSVAFIPSHLAATYTLGQNTALVLDIGYKEAQIMPIAERLPLPMRFDSLSYAGQAIHKQIQFLLEQHATITRQRTKQPFSSAKIKLSEEILEDIKVRCCFISPFTRAQIYAENKLTSNESNGSFKEAASIDYPVDEDAMIHIPGIVREFACEALFAQNIDGRSIATLVLDSLLEAPIDFRRQLADNILVIGGTAMMSGFLHRFNAELIHLANLPAYINRLVIKQFRFHSPPAHLNYTAWLGGSMFGALDVLESQSIQRRTYVENGILPDWFTDQQTA</sequence>
<dbReference type="Gene3D" id="3.90.640.10">
    <property type="entry name" value="Actin, Chain A, domain 4"/>
    <property type="match status" value="1"/>
</dbReference>
<dbReference type="CDD" id="cd10207">
    <property type="entry name" value="ASKHA_NBD_Arp10"/>
    <property type="match status" value="1"/>
</dbReference>
<dbReference type="InterPro" id="IPR043129">
    <property type="entry name" value="ATPase_NBD"/>
</dbReference>
<dbReference type="Gene3D" id="3.30.420.40">
    <property type="match status" value="2"/>
</dbReference>
<dbReference type="EMBL" id="CAJNOW010006590">
    <property type="protein sequence ID" value="CAF1490175.1"/>
    <property type="molecule type" value="Genomic_DNA"/>
</dbReference>
<dbReference type="PANTHER" id="PTHR11937">
    <property type="entry name" value="ACTIN"/>
    <property type="match status" value="1"/>
</dbReference>
<evidence type="ECO:0000256" key="2">
    <source>
        <dbReference type="RuleBase" id="RU000487"/>
    </source>
</evidence>
<evidence type="ECO:0000313" key="4">
    <source>
        <dbReference type="EMBL" id="CAF1490175.1"/>
    </source>
</evidence>
<reference evidence="3" key="1">
    <citation type="submission" date="2021-02" db="EMBL/GenBank/DDBJ databases">
        <authorList>
            <person name="Nowell W R."/>
        </authorList>
    </citation>
    <scope>NUCLEOTIDE SEQUENCE</scope>
</reference>
<comment type="function">
    <text evidence="1">Actins are highly conserved proteins that are involved in various types of cell motility and are ubiquitously expressed in all eukaryotic cells.</text>
</comment>
<name>A0A815ILC5_9BILA</name>
<dbReference type="Proteomes" id="UP000663834">
    <property type="component" value="Unassembled WGS sequence"/>
</dbReference>
<dbReference type="AlphaFoldDB" id="A0A815ILC5"/>
<evidence type="ECO:0008006" key="6">
    <source>
        <dbReference type="Google" id="ProtNLM"/>
    </source>
</evidence>
<comment type="similarity">
    <text evidence="2">Belongs to the actin family.</text>
</comment>
<proteinExistence type="inferred from homology"/>
<dbReference type="SUPFAM" id="SSF53067">
    <property type="entry name" value="Actin-like ATPase domain"/>
    <property type="match status" value="2"/>
</dbReference>
<dbReference type="OrthoDB" id="337660at2759"/>
<dbReference type="Proteomes" id="UP000663855">
    <property type="component" value="Unassembled WGS sequence"/>
</dbReference>
<dbReference type="EMBL" id="CAJNOV010009531">
    <property type="protein sequence ID" value="CAF1369984.1"/>
    <property type="molecule type" value="Genomic_DNA"/>
</dbReference>
<organism evidence="3 5">
    <name type="scientific">Rotaria magnacalcarata</name>
    <dbReference type="NCBI Taxonomy" id="392030"/>
    <lineage>
        <taxon>Eukaryota</taxon>
        <taxon>Metazoa</taxon>
        <taxon>Spiralia</taxon>
        <taxon>Gnathifera</taxon>
        <taxon>Rotifera</taxon>
        <taxon>Eurotatoria</taxon>
        <taxon>Bdelloidea</taxon>
        <taxon>Philodinida</taxon>
        <taxon>Philodinidae</taxon>
        <taxon>Rotaria</taxon>
    </lineage>
</organism>
<dbReference type="Pfam" id="PF00022">
    <property type="entry name" value="Actin"/>
    <property type="match status" value="2"/>
</dbReference>